<dbReference type="GO" id="GO:0016020">
    <property type="term" value="C:membrane"/>
    <property type="evidence" value="ECO:0007669"/>
    <property type="project" value="UniProtKB-SubCell"/>
</dbReference>
<reference evidence="3 4" key="1">
    <citation type="submission" date="2018-06" db="EMBL/GenBank/DDBJ databases">
        <title>Paenibacillus imtechensis sp. nov.</title>
        <authorList>
            <person name="Pinnaka A.K."/>
            <person name="Singh H."/>
            <person name="Kaur M."/>
        </authorList>
    </citation>
    <scope>NUCLEOTIDE SEQUENCE [LARGE SCALE GENOMIC DNA]</scope>
    <source>
        <strain evidence="3 4">SMB1</strain>
    </source>
</reference>
<proteinExistence type="predicted"/>
<gene>
    <name evidence="3" type="ORF">DNH61_19545</name>
</gene>
<evidence type="ECO:0000259" key="2">
    <source>
        <dbReference type="Pfam" id="PF14378"/>
    </source>
</evidence>
<feature type="transmembrane region" description="Helical" evidence="1">
    <location>
        <begin position="240"/>
        <end position="258"/>
    </location>
</feature>
<feature type="transmembrane region" description="Helical" evidence="1">
    <location>
        <begin position="132"/>
        <end position="154"/>
    </location>
</feature>
<protein>
    <submittedName>
        <fullName evidence="3">Inositol phosphorylceramide synthase</fullName>
    </submittedName>
</protein>
<keyword evidence="4" id="KW-1185">Reference proteome</keyword>
<comment type="caution">
    <text evidence="3">The sequence shown here is derived from an EMBL/GenBank/DDBJ whole genome shotgun (WGS) entry which is preliminary data.</text>
</comment>
<dbReference type="RefSeq" id="WP_111148511.1">
    <property type="nucleotide sequence ID" value="NZ_QKRB01000054.1"/>
</dbReference>
<feature type="transmembrane region" description="Helical" evidence="1">
    <location>
        <begin position="104"/>
        <end position="125"/>
    </location>
</feature>
<keyword evidence="1" id="KW-0472">Membrane</keyword>
<organism evidence="3 4">
    <name type="scientific">Paenibacillus sambharensis</name>
    <dbReference type="NCBI Taxonomy" id="1803190"/>
    <lineage>
        <taxon>Bacteria</taxon>
        <taxon>Bacillati</taxon>
        <taxon>Bacillota</taxon>
        <taxon>Bacilli</taxon>
        <taxon>Bacillales</taxon>
        <taxon>Paenibacillaceae</taxon>
        <taxon>Paenibacillus</taxon>
    </lineage>
</organism>
<feature type="domain" description="Inositolphosphotransferase Aur1/Ipt1" evidence="2">
    <location>
        <begin position="90"/>
        <end position="250"/>
    </location>
</feature>
<keyword evidence="1" id="KW-0812">Transmembrane</keyword>
<keyword evidence="1" id="KW-1133">Transmembrane helix</keyword>
<dbReference type="InterPro" id="IPR036938">
    <property type="entry name" value="PAP2/HPO_sf"/>
</dbReference>
<feature type="transmembrane region" description="Helical" evidence="1">
    <location>
        <begin position="214"/>
        <end position="234"/>
    </location>
</feature>
<dbReference type="AlphaFoldDB" id="A0A2W1L5G3"/>
<dbReference type="Pfam" id="PF14378">
    <property type="entry name" value="PAP2_3"/>
    <property type="match status" value="1"/>
</dbReference>
<dbReference type="Proteomes" id="UP000249522">
    <property type="component" value="Unassembled WGS sequence"/>
</dbReference>
<name>A0A2W1L5G3_9BACL</name>
<evidence type="ECO:0000256" key="1">
    <source>
        <dbReference type="SAM" id="Phobius"/>
    </source>
</evidence>
<feature type="transmembrane region" description="Helical" evidence="1">
    <location>
        <begin position="12"/>
        <end position="35"/>
    </location>
</feature>
<evidence type="ECO:0000313" key="4">
    <source>
        <dbReference type="Proteomes" id="UP000249522"/>
    </source>
</evidence>
<dbReference type="SUPFAM" id="SSF48317">
    <property type="entry name" value="Acid phosphatase/Vanadium-dependent haloperoxidase"/>
    <property type="match status" value="1"/>
</dbReference>
<sequence length="281" mass="32028">MIQYASMQTVTWLTALTVFILLWAGTRTFPLIPVIHFLKKLASSPRYLLHFGALLAILFLNKWELTLEENMNISSDFTGFIHSLEGGFVSGLQNLFYAPWMTSFLSFMYLIVFQSLLIVSIGIYTYKKNYQLFYATCYAVMLNYLIAIPFYLFFPVKEVWAFDPTVQFRMLDVFPSFESQYRELSGLDNCFPSLHTSMSVTMAMLAFRSGIKGWAWFCGISASIIIFSIFYLGIHWLTDMLGGVMLGLFASLMGVRIAQLRSLPGKALGKVGMLYARDEAK</sequence>
<dbReference type="Gene3D" id="1.20.144.10">
    <property type="entry name" value="Phosphatidic acid phosphatase type 2/haloperoxidase"/>
    <property type="match status" value="1"/>
</dbReference>
<dbReference type="EMBL" id="QKRB01000054">
    <property type="protein sequence ID" value="PZD94149.1"/>
    <property type="molecule type" value="Genomic_DNA"/>
</dbReference>
<evidence type="ECO:0000313" key="3">
    <source>
        <dbReference type="EMBL" id="PZD94149.1"/>
    </source>
</evidence>
<accession>A0A2W1L5G3</accession>
<dbReference type="OrthoDB" id="9775789at2"/>
<dbReference type="InterPro" id="IPR026841">
    <property type="entry name" value="Aur1/Ipt1"/>
</dbReference>